<dbReference type="PROSITE" id="PS51462">
    <property type="entry name" value="NUDIX"/>
    <property type="match status" value="1"/>
</dbReference>
<evidence type="ECO:0000313" key="4">
    <source>
        <dbReference type="EMBL" id="MEX0428241.1"/>
    </source>
</evidence>
<dbReference type="PANTHER" id="PTHR43046:SF16">
    <property type="entry name" value="ADP-RIBOSE PYROPHOSPHATASE YJHB-RELATED"/>
    <property type="match status" value="1"/>
</dbReference>
<dbReference type="InterPro" id="IPR015797">
    <property type="entry name" value="NUDIX_hydrolase-like_dom_sf"/>
</dbReference>
<dbReference type="CDD" id="cd18879">
    <property type="entry name" value="NUDIX_Hydrolase"/>
    <property type="match status" value="1"/>
</dbReference>
<keyword evidence="5" id="KW-1185">Reference proteome</keyword>
<evidence type="ECO:0000313" key="5">
    <source>
        <dbReference type="Proteomes" id="UP001556631"/>
    </source>
</evidence>
<accession>A0ABV3SZ70</accession>
<gene>
    <name evidence="4" type="ORF">AB3X52_11475</name>
</gene>
<dbReference type="RefSeq" id="WP_367994210.1">
    <property type="nucleotide sequence ID" value="NZ_JBFPJR010000018.1"/>
</dbReference>
<dbReference type="Pfam" id="PF00293">
    <property type="entry name" value="NUDIX"/>
    <property type="match status" value="1"/>
</dbReference>
<evidence type="ECO:0000256" key="1">
    <source>
        <dbReference type="ARBA" id="ARBA00001946"/>
    </source>
</evidence>
<evidence type="ECO:0000256" key="2">
    <source>
        <dbReference type="ARBA" id="ARBA00022801"/>
    </source>
</evidence>
<feature type="domain" description="Nudix hydrolase" evidence="3">
    <location>
        <begin position="19"/>
        <end position="149"/>
    </location>
</feature>
<name>A0ABV3SZ70_9ACTN</name>
<dbReference type="InterPro" id="IPR000086">
    <property type="entry name" value="NUDIX_hydrolase_dom"/>
</dbReference>
<evidence type="ECO:0000259" key="3">
    <source>
        <dbReference type="PROSITE" id="PS51462"/>
    </source>
</evidence>
<dbReference type="SUPFAM" id="SSF55811">
    <property type="entry name" value="Nudix"/>
    <property type="match status" value="1"/>
</dbReference>
<protein>
    <submittedName>
        <fullName evidence="4">NUDIX domain-containing protein</fullName>
    </submittedName>
</protein>
<keyword evidence="2" id="KW-0378">Hydrolase</keyword>
<dbReference type="InterPro" id="IPR020084">
    <property type="entry name" value="NUDIX_hydrolase_CS"/>
</dbReference>
<dbReference type="Proteomes" id="UP001556631">
    <property type="component" value="Unassembled WGS sequence"/>
</dbReference>
<dbReference type="EMBL" id="JBFPJR010000018">
    <property type="protein sequence ID" value="MEX0428241.1"/>
    <property type="molecule type" value="Genomic_DNA"/>
</dbReference>
<organism evidence="4 5">
    <name type="scientific">Nocardioides eburneus</name>
    <dbReference type="NCBI Taxonomy" id="3231482"/>
    <lineage>
        <taxon>Bacteria</taxon>
        <taxon>Bacillati</taxon>
        <taxon>Actinomycetota</taxon>
        <taxon>Actinomycetes</taxon>
        <taxon>Propionibacteriales</taxon>
        <taxon>Nocardioidaceae</taxon>
        <taxon>Nocardioides</taxon>
    </lineage>
</organism>
<reference evidence="4 5" key="1">
    <citation type="submission" date="2024-07" db="EMBL/GenBank/DDBJ databases">
        <authorList>
            <person name="Lee S."/>
            <person name="Kang M."/>
        </authorList>
    </citation>
    <scope>NUCLEOTIDE SEQUENCE [LARGE SCALE GENOMIC DNA]</scope>
    <source>
        <strain evidence="4 5">DS6</strain>
    </source>
</reference>
<proteinExistence type="predicted"/>
<sequence>MPVPEFILELRKHVGHAELWLPGVTAVVRRDDELLLVRRSDNGQWSPVTGIVDPGEDPGVTARREALEETGVRVTVDRLVSISAGERVTHANGDLAVYLDLTFACTYVSGEAHVADDESTEVGWFPLDGLPPMKDALHERIAAALSGEVATRFRA</sequence>
<dbReference type="PROSITE" id="PS00893">
    <property type="entry name" value="NUDIX_BOX"/>
    <property type="match status" value="1"/>
</dbReference>
<comment type="cofactor">
    <cofactor evidence="1">
        <name>Mg(2+)</name>
        <dbReference type="ChEBI" id="CHEBI:18420"/>
    </cofactor>
</comment>
<dbReference type="PANTHER" id="PTHR43046">
    <property type="entry name" value="GDP-MANNOSE MANNOSYL HYDROLASE"/>
    <property type="match status" value="1"/>
</dbReference>
<dbReference type="Gene3D" id="3.90.79.10">
    <property type="entry name" value="Nucleoside Triphosphate Pyrophosphohydrolase"/>
    <property type="match status" value="1"/>
</dbReference>
<comment type="caution">
    <text evidence="4">The sequence shown here is derived from an EMBL/GenBank/DDBJ whole genome shotgun (WGS) entry which is preliminary data.</text>
</comment>